<dbReference type="InterPro" id="IPR001851">
    <property type="entry name" value="ABC_transp_permease"/>
</dbReference>
<name>A0ABS0J613_9BACT</name>
<feature type="transmembrane region" description="Helical" evidence="9">
    <location>
        <begin position="147"/>
        <end position="164"/>
    </location>
</feature>
<dbReference type="PANTHER" id="PTHR11795">
    <property type="entry name" value="BRANCHED-CHAIN AMINO ACID TRANSPORT SYSTEM PERMEASE PROTEIN LIVH"/>
    <property type="match status" value="1"/>
</dbReference>
<evidence type="ECO:0000256" key="3">
    <source>
        <dbReference type="ARBA" id="ARBA00022475"/>
    </source>
</evidence>
<feature type="transmembrane region" description="Helical" evidence="9">
    <location>
        <begin position="232"/>
        <end position="254"/>
    </location>
</feature>
<dbReference type="CDD" id="cd06582">
    <property type="entry name" value="TM_PBP1_LivH_like"/>
    <property type="match status" value="1"/>
</dbReference>
<evidence type="ECO:0000256" key="7">
    <source>
        <dbReference type="ARBA" id="ARBA00023136"/>
    </source>
</evidence>
<evidence type="ECO:0000256" key="9">
    <source>
        <dbReference type="SAM" id="Phobius"/>
    </source>
</evidence>
<evidence type="ECO:0000313" key="10">
    <source>
        <dbReference type="EMBL" id="MBG3877882.1"/>
    </source>
</evidence>
<comment type="caution">
    <text evidence="10">The sequence shown here is derived from an EMBL/GenBank/DDBJ whole genome shotgun (WGS) entry which is preliminary data.</text>
</comment>
<evidence type="ECO:0000256" key="1">
    <source>
        <dbReference type="ARBA" id="ARBA00004651"/>
    </source>
</evidence>
<feature type="transmembrane region" description="Helical" evidence="9">
    <location>
        <begin position="193"/>
        <end position="212"/>
    </location>
</feature>
<sequence>MPPDAINALAQYTLSGLTTGSVYALLALGYSLIFNATGIVNFTQGDFLSLGGLVLYSLLVSQGLPIFAAFPATILVVAMAGALVERVCLRPARSRQMIILIFITMAASTLMRGLMKEGWGKLPLALPPLSPEVPFRLLGAVLTPQNLWVMGMTLCGIAALAWFFRATVTGKAMRAAAADPRTARLMGVEVERLTTLSFAFAGALGALGGMLITPITSLSYDIGLMLGLKGFAAAVLGGYGSFAGAVAGGVLLGLFESYGAGYVTSAYRDVLVFGLLILVLFVRPQGLFGTTGRRA</sequence>
<keyword evidence="11" id="KW-1185">Reference proteome</keyword>
<keyword evidence="6 9" id="KW-1133">Transmembrane helix</keyword>
<feature type="transmembrane region" description="Helical" evidence="9">
    <location>
        <begin position="96"/>
        <end position="115"/>
    </location>
</feature>
<keyword evidence="4 9" id="KW-0812">Transmembrane</keyword>
<keyword evidence="7 9" id="KW-0472">Membrane</keyword>
<dbReference type="Pfam" id="PF02653">
    <property type="entry name" value="BPD_transp_2"/>
    <property type="match status" value="1"/>
</dbReference>
<keyword evidence="2" id="KW-0813">Transport</keyword>
<accession>A0ABS0J613</accession>
<feature type="transmembrane region" description="Helical" evidence="9">
    <location>
        <begin position="12"/>
        <end position="33"/>
    </location>
</feature>
<evidence type="ECO:0000256" key="5">
    <source>
        <dbReference type="ARBA" id="ARBA00022970"/>
    </source>
</evidence>
<reference evidence="10 11" key="1">
    <citation type="submission" date="2019-08" db="EMBL/GenBank/DDBJ databases">
        <authorList>
            <person name="Luo N."/>
        </authorList>
    </citation>
    <scope>NUCLEOTIDE SEQUENCE [LARGE SCALE GENOMIC DNA]</scope>
    <source>
        <strain evidence="10 11">NCIMB 9442</strain>
    </source>
</reference>
<evidence type="ECO:0000256" key="2">
    <source>
        <dbReference type="ARBA" id="ARBA00022448"/>
    </source>
</evidence>
<organism evidence="10 11">
    <name type="scientific">Nitratidesulfovibrio oxamicus</name>
    <dbReference type="NCBI Taxonomy" id="32016"/>
    <lineage>
        <taxon>Bacteria</taxon>
        <taxon>Pseudomonadati</taxon>
        <taxon>Thermodesulfobacteriota</taxon>
        <taxon>Desulfovibrionia</taxon>
        <taxon>Desulfovibrionales</taxon>
        <taxon>Desulfovibrionaceae</taxon>
        <taxon>Nitratidesulfovibrio</taxon>
    </lineage>
</organism>
<evidence type="ECO:0000256" key="6">
    <source>
        <dbReference type="ARBA" id="ARBA00022989"/>
    </source>
</evidence>
<dbReference type="PANTHER" id="PTHR11795:SF450">
    <property type="entry name" value="ABC TRANSPORTER PERMEASE PROTEIN"/>
    <property type="match status" value="1"/>
</dbReference>
<dbReference type="RefSeq" id="WP_196609934.1">
    <property type="nucleotide sequence ID" value="NZ_VRYY01000401.1"/>
</dbReference>
<proteinExistence type="inferred from homology"/>
<gene>
    <name evidence="10" type="ORF">FVW20_12895</name>
</gene>
<comment type="subcellular location">
    <subcellularLocation>
        <location evidence="1">Cell membrane</location>
        <topology evidence="1">Multi-pass membrane protein</topology>
    </subcellularLocation>
</comment>
<feature type="transmembrane region" description="Helical" evidence="9">
    <location>
        <begin position="53"/>
        <end position="84"/>
    </location>
</feature>
<evidence type="ECO:0000256" key="4">
    <source>
        <dbReference type="ARBA" id="ARBA00022692"/>
    </source>
</evidence>
<dbReference type="InterPro" id="IPR052157">
    <property type="entry name" value="BCAA_transport_permease"/>
</dbReference>
<evidence type="ECO:0000313" key="11">
    <source>
        <dbReference type="Proteomes" id="UP001194469"/>
    </source>
</evidence>
<protein>
    <submittedName>
        <fullName evidence="10">Branched-chain amino acid ABC transporter permease</fullName>
    </submittedName>
</protein>
<evidence type="ECO:0000256" key="8">
    <source>
        <dbReference type="ARBA" id="ARBA00037998"/>
    </source>
</evidence>
<dbReference type="EMBL" id="VRYY01000401">
    <property type="protein sequence ID" value="MBG3877882.1"/>
    <property type="molecule type" value="Genomic_DNA"/>
</dbReference>
<feature type="transmembrane region" description="Helical" evidence="9">
    <location>
        <begin position="266"/>
        <end position="283"/>
    </location>
</feature>
<keyword evidence="3" id="KW-1003">Cell membrane</keyword>
<comment type="similarity">
    <text evidence="8">Belongs to the binding-protein-dependent transport system permease family. LivHM subfamily.</text>
</comment>
<dbReference type="Proteomes" id="UP001194469">
    <property type="component" value="Unassembled WGS sequence"/>
</dbReference>
<keyword evidence="5" id="KW-0029">Amino-acid transport</keyword>